<dbReference type="KEGG" id="mmad:MMJJ_06630"/>
<evidence type="ECO:0000313" key="3">
    <source>
        <dbReference type="EMBL" id="AVB76077.1"/>
    </source>
</evidence>
<accession>A0A2L1C9P3</accession>
<dbReference type="Pfam" id="PF09414">
    <property type="entry name" value="RNA_ligase"/>
    <property type="match status" value="1"/>
</dbReference>
<dbReference type="AlphaFoldDB" id="A0A2L1C9P3"/>
<evidence type="ECO:0000313" key="4">
    <source>
        <dbReference type="EMBL" id="MBA2864537.1"/>
    </source>
</evidence>
<dbReference type="PRINTS" id="PR01048">
    <property type="entry name" value="Y414FAMILY"/>
</dbReference>
<dbReference type="EMBL" id="CP026606">
    <property type="protein sequence ID" value="AVB76077.1"/>
    <property type="molecule type" value="Genomic_DNA"/>
</dbReference>
<dbReference type="EMBL" id="JACDUO010000002">
    <property type="protein sequence ID" value="MBA2864537.1"/>
    <property type="molecule type" value="Genomic_DNA"/>
</dbReference>
<evidence type="ECO:0000259" key="1">
    <source>
        <dbReference type="Pfam" id="PF09414"/>
    </source>
</evidence>
<name>A0A2L1C9P3_METMI</name>
<evidence type="ECO:0000313" key="5">
    <source>
        <dbReference type="EMBL" id="MBB6497387.1"/>
    </source>
</evidence>
<dbReference type="GO" id="GO:0003910">
    <property type="term" value="F:DNA ligase (ATP) activity"/>
    <property type="evidence" value="ECO:0007669"/>
    <property type="project" value="UniProtKB-EC"/>
</dbReference>
<dbReference type="Gene3D" id="3.30.70.2160">
    <property type="match status" value="1"/>
</dbReference>
<dbReference type="InterPro" id="IPR001072">
    <property type="entry name" value="RNA_ligase_Pab1020"/>
</dbReference>
<protein>
    <submittedName>
        <fullName evidence="3 4">DNA ligase</fullName>
        <ecNumber evidence="4">6.5.1.1</ecNumber>
    </submittedName>
</protein>
<sequence>MDKTYFSEDILNFEEFIIDASKKLNIDEDSLKSGFKRKLITKYEYNGEKYLCFKKKLKHIERGTILFLNDNLDFIIGYPKIRRAMVLESSVKKYFNGKIAVEEKLDGYNIRIVKMHDEIIAITRGGKICPFTTKKVKKYINTKFLDDFPELMLCGEMVGLNNPYVNHYYPEADKTYENLGFYIFDVRNKETNLALSIYEKEKILDEYNIPYVKPIKIIDSRDIDELWDILDDLNENHREGVVLKDPEMIKNPIKYTTHSTQCGDLSIAFSYVYDLGIDFMFSRLVREGYQSFEKCESEEERKKRAHDLGESILLPMVETINEISKESVAKECFELYFDSEAEFNEFINYLKTMHINFTVESREYIKKDIFKAKINRIYNSTSDKIKSHLDGNLW</sequence>
<evidence type="ECO:0000313" key="7">
    <source>
        <dbReference type="Proteomes" id="UP000567099"/>
    </source>
</evidence>
<reference evidence="6" key="1">
    <citation type="journal article" date="2018" name="Genome Announc.">
        <title>Complete Genome Sequence of the Methanococcus maripaludis Type Strain JJ (DSM 2067), a Model for Selenoprotein Synthesis in Archaea.</title>
        <authorList>
            <person name="Poehlein A."/>
            <person name="Heym D."/>
            <person name="Quitzke V."/>
            <person name="Fersch J."/>
            <person name="Daniel R."/>
            <person name="Rother M."/>
        </authorList>
    </citation>
    <scope>NUCLEOTIDE SEQUENCE [LARGE SCALE GENOMIC DNA]</scope>
    <source>
        <strain evidence="6">DSM 2067</strain>
    </source>
</reference>
<dbReference type="Proteomes" id="UP000590564">
    <property type="component" value="Unassembled WGS sequence"/>
</dbReference>
<proteinExistence type="predicted"/>
<dbReference type="Gene3D" id="3.10.450.740">
    <property type="match status" value="1"/>
</dbReference>
<evidence type="ECO:0000313" key="6">
    <source>
        <dbReference type="Proteomes" id="UP000239462"/>
    </source>
</evidence>
<keyword evidence="3" id="KW-0436">Ligase</keyword>
<dbReference type="InterPro" id="IPR021122">
    <property type="entry name" value="RNA_ligase_dom_REL/Rnl2"/>
</dbReference>
<feature type="domain" description="RNA ligase" evidence="1">
    <location>
        <begin position="98"/>
        <end position="256"/>
    </location>
</feature>
<dbReference type="CDD" id="cd07894">
    <property type="entry name" value="Adenylation_RNA_ligase"/>
    <property type="match status" value="1"/>
</dbReference>
<dbReference type="NCBIfam" id="TIGR01209">
    <property type="entry name" value="RNA ligase"/>
    <property type="match status" value="1"/>
</dbReference>
<evidence type="ECO:0000313" key="8">
    <source>
        <dbReference type="Proteomes" id="UP000590564"/>
    </source>
</evidence>
<organism evidence="3 6">
    <name type="scientific">Methanococcus maripaludis</name>
    <name type="common">Methanococcus deltae</name>
    <dbReference type="NCBI Taxonomy" id="39152"/>
    <lineage>
        <taxon>Archaea</taxon>
        <taxon>Methanobacteriati</taxon>
        <taxon>Methanobacteriota</taxon>
        <taxon>Methanomada group</taxon>
        <taxon>Methanococci</taxon>
        <taxon>Methanococcales</taxon>
        <taxon>Methanococcaceae</taxon>
        <taxon>Methanococcus</taxon>
    </lineage>
</organism>
<gene>
    <name evidence="4" type="ORF">HNP94_001559</name>
    <name evidence="5" type="ORF">HNP96_001430</name>
    <name evidence="3" type="ORF">MMJJ_06630</name>
</gene>
<dbReference type="Proteomes" id="UP000239462">
    <property type="component" value="Chromosome"/>
</dbReference>
<dbReference type="Gene3D" id="3.30.470.30">
    <property type="entry name" value="DNA ligase/mRNA capping enzyme"/>
    <property type="match status" value="1"/>
</dbReference>
<dbReference type="Pfam" id="PF18330">
    <property type="entry name" value="Lig_C"/>
    <property type="match status" value="1"/>
</dbReference>
<dbReference type="EMBL" id="JACHED010000003">
    <property type="protein sequence ID" value="MBB6497387.1"/>
    <property type="molecule type" value="Genomic_DNA"/>
</dbReference>
<dbReference type="EC" id="6.5.1.1" evidence="4"/>
<dbReference type="Proteomes" id="UP000567099">
    <property type="component" value="Unassembled WGS sequence"/>
</dbReference>
<dbReference type="GeneID" id="36101755"/>
<dbReference type="SUPFAM" id="SSF56091">
    <property type="entry name" value="DNA ligase/mRNA capping enzyme, catalytic domain"/>
    <property type="match status" value="1"/>
</dbReference>
<evidence type="ECO:0000259" key="2">
    <source>
        <dbReference type="Pfam" id="PF18330"/>
    </source>
</evidence>
<reference evidence="3" key="2">
    <citation type="submission" date="2018-02" db="EMBL/GenBank/DDBJ databases">
        <title>Complete genome sequence of the Methanococcus maripaludis type strain JJ (DSM 2067), a model for selenoprotein synthesis in Archaea.</title>
        <authorList>
            <person name="Poehlein A."/>
            <person name="Heym D."/>
            <person name="Quitzke V."/>
            <person name="Fersch J."/>
            <person name="Daniel R."/>
            <person name="Rother M."/>
        </authorList>
    </citation>
    <scope>NUCLEOTIDE SEQUENCE [LARGE SCALE GENOMIC DNA]</scope>
    <source>
        <strain evidence="3">DSM 2067</strain>
    </source>
</reference>
<dbReference type="Gene3D" id="3.30.1490.70">
    <property type="match status" value="1"/>
</dbReference>
<reference evidence="5 8" key="3">
    <citation type="submission" date="2020-08" db="EMBL/GenBank/DDBJ databases">
        <title>Genomic Encyclopedia of Type Strains, Phase IV (KMG-V): Genome sequencing to study the core and pangenomes of soil and plant-associated prokaryotes.</title>
        <authorList>
            <person name="Whitman W."/>
        </authorList>
    </citation>
    <scope>NUCLEOTIDE SEQUENCE [LARGE SCALE GENOMIC DNA]</scope>
    <source>
        <strain evidence="4 7">C13</strain>
        <strain evidence="5 8">D1</strain>
    </source>
</reference>
<feature type="domain" description="RNA ligase Pab1020 C-terminal" evidence="2">
    <location>
        <begin position="267"/>
        <end position="392"/>
    </location>
</feature>
<dbReference type="RefSeq" id="WP_104837672.1">
    <property type="nucleotide sequence ID" value="NZ_CP026606.1"/>
</dbReference>
<dbReference type="InterPro" id="IPR041596">
    <property type="entry name" value="Lig_Pab1020_C"/>
</dbReference>